<name>A0AAE1B8X0_9GAST</name>
<proteinExistence type="predicted"/>
<keyword evidence="2" id="KW-1185">Reference proteome</keyword>
<protein>
    <submittedName>
        <fullName evidence="1">Uncharacterized protein</fullName>
    </submittedName>
</protein>
<gene>
    <name evidence="1" type="ORF">RRG08_033909</name>
</gene>
<evidence type="ECO:0000313" key="2">
    <source>
        <dbReference type="Proteomes" id="UP001283361"/>
    </source>
</evidence>
<accession>A0AAE1B8X0</accession>
<comment type="caution">
    <text evidence="1">The sequence shown here is derived from an EMBL/GenBank/DDBJ whole genome shotgun (WGS) entry which is preliminary data.</text>
</comment>
<dbReference type="EMBL" id="JAWDGP010000286">
    <property type="protein sequence ID" value="KAK3801725.1"/>
    <property type="molecule type" value="Genomic_DNA"/>
</dbReference>
<sequence>MEHIDPVSTWSRRGQALDFSTQIPRALRYNSLRYWKVKNEPDSAANNNEWKLIAGTGSLRSFQEAQIKQSLDTLEPQNTRVNSWRTEINHRASEKLLHDRHFKSELKRLSAATPIQMTTNPSYLLGSCQNIVDDVTFKDMAFY</sequence>
<organism evidence="1 2">
    <name type="scientific">Elysia crispata</name>
    <name type="common">lettuce slug</name>
    <dbReference type="NCBI Taxonomy" id="231223"/>
    <lineage>
        <taxon>Eukaryota</taxon>
        <taxon>Metazoa</taxon>
        <taxon>Spiralia</taxon>
        <taxon>Lophotrochozoa</taxon>
        <taxon>Mollusca</taxon>
        <taxon>Gastropoda</taxon>
        <taxon>Heterobranchia</taxon>
        <taxon>Euthyneura</taxon>
        <taxon>Panpulmonata</taxon>
        <taxon>Sacoglossa</taxon>
        <taxon>Placobranchoidea</taxon>
        <taxon>Plakobranchidae</taxon>
        <taxon>Elysia</taxon>
    </lineage>
</organism>
<reference evidence="1" key="1">
    <citation type="journal article" date="2023" name="G3 (Bethesda)">
        <title>A reference genome for the long-term kleptoplast-retaining sea slug Elysia crispata morphotype clarki.</title>
        <authorList>
            <person name="Eastman K.E."/>
            <person name="Pendleton A.L."/>
            <person name="Shaikh M.A."/>
            <person name="Suttiyut T."/>
            <person name="Ogas R."/>
            <person name="Tomko P."/>
            <person name="Gavelis G."/>
            <person name="Widhalm J.R."/>
            <person name="Wisecaver J.H."/>
        </authorList>
    </citation>
    <scope>NUCLEOTIDE SEQUENCE</scope>
    <source>
        <strain evidence="1">ECLA1</strain>
    </source>
</reference>
<dbReference type="Proteomes" id="UP001283361">
    <property type="component" value="Unassembled WGS sequence"/>
</dbReference>
<evidence type="ECO:0000313" key="1">
    <source>
        <dbReference type="EMBL" id="KAK3801725.1"/>
    </source>
</evidence>
<dbReference type="AlphaFoldDB" id="A0AAE1B8X0"/>